<keyword evidence="2" id="KW-1185">Reference proteome</keyword>
<protein>
    <submittedName>
        <fullName evidence="1">Uncharacterized protein</fullName>
    </submittedName>
</protein>
<organism evidence="1 2">
    <name type="scientific">Salirhabdus euzebyi</name>
    <dbReference type="NCBI Taxonomy" id="394506"/>
    <lineage>
        <taxon>Bacteria</taxon>
        <taxon>Bacillati</taxon>
        <taxon>Bacillota</taxon>
        <taxon>Bacilli</taxon>
        <taxon>Bacillales</taxon>
        <taxon>Bacillaceae</taxon>
        <taxon>Salirhabdus</taxon>
    </lineage>
</organism>
<dbReference type="AlphaFoldDB" id="A0A841Q3W3"/>
<dbReference type="EMBL" id="JACHGH010000004">
    <property type="protein sequence ID" value="MBB6453084.1"/>
    <property type="molecule type" value="Genomic_DNA"/>
</dbReference>
<dbReference type="RefSeq" id="WP_174495798.1">
    <property type="nucleotide sequence ID" value="NZ_CADDWK010000004.1"/>
</dbReference>
<evidence type="ECO:0000313" key="1">
    <source>
        <dbReference type="EMBL" id="MBB6453084.1"/>
    </source>
</evidence>
<gene>
    <name evidence="1" type="ORF">HNQ94_001532</name>
</gene>
<dbReference type="Proteomes" id="UP000581688">
    <property type="component" value="Unassembled WGS sequence"/>
</dbReference>
<comment type="caution">
    <text evidence="1">The sequence shown here is derived from an EMBL/GenBank/DDBJ whole genome shotgun (WGS) entry which is preliminary data.</text>
</comment>
<evidence type="ECO:0000313" key="2">
    <source>
        <dbReference type="Proteomes" id="UP000581688"/>
    </source>
</evidence>
<sequence length="56" mass="7069">MDKSYSSSREILNKEIINEMKFLHEKIDGLFDYRQMTLHMNRKFEEKLNHKRIYRY</sequence>
<name>A0A841Q3W3_9BACI</name>
<reference evidence="1 2" key="1">
    <citation type="submission" date="2020-08" db="EMBL/GenBank/DDBJ databases">
        <title>Genomic Encyclopedia of Type Strains, Phase IV (KMG-IV): sequencing the most valuable type-strain genomes for metagenomic binning, comparative biology and taxonomic classification.</title>
        <authorList>
            <person name="Goeker M."/>
        </authorList>
    </citation>
    <scope>NUCLEOTIDE SEQUENCE [LARGE SCALE GENOMIC DNA]</scope>
    <source>
        <strain evidence="1 2">DSM 19612</strain>
    </source>
</reference>
<accession>A0A841Q3W3</accession>
<proteinExistence type="predicted"/>